<dbReference type="EC" id="5.4.99.25" evidence="5"/>
<name>A0ABV5ZBH8_9GAMM</name>
<evidence type="ECO:0000256" key="4">
    <source>
        <dbReference type="ARBA" id="ARBA00023235"/>
    </source>
</evidence>
<dbReference type="Pfam" id="PF09157">
    <property type="entry name" value="TruB-C_2"/>
    <property type="match status" value="1"/>
</dbReference>
<organism evidence="9 10">
    <name type="scientific">Balneatrix alpica</name>
    <dbReference type="NCBI Taxonomy" id="75684"/>
    <lineage>
        <taxon>Bacteria</taxon>
        <taxon>Pseudomonadati</taxon>
        <taxon>Pseudomonadota</taxon>
        <taxon>Gammaproteobacteria</taxon>
        <taxon>Oceanospirillales</taxon>
        <taxon>Balneatrichaceae</taxon>
        <taxon>Balneatrix</taxon>
    </lineage>
</organism>
<dbReference type="SUPFAM" id="SSF55120">
    <property type="entry name" value="Pseudouridine synthase"/>
    <property type="match status" value="1"/>
</dbReference>
<feature type="domain" description="tRNA pseudouridylate synthase B C-terminal" evidence="8">
    <location>
        <begin position="184"/>
        <end position="246"/>
    </location>
</feature>
<dbReference type="InterPro" id="IPR036974">
    <property type="entry name" value="PUA_sf"/>
</dbReference>
<gene>
    <name evidence="5 9" type="primary">truB</name>
    <name evidence="9" type="ORF">ACFFLH_09490</name>
</gene>
<dbReference type="GO" id="GO:0160148">
    <property type="term" value="F:tRNA pseudouridine(55) synthase activity"/>
    <property type="evidence" value="ECO:0007669"/>
    <property type="project" value="UniProtKB-EC"/>
</dbReference>
<dbReference type="PANTHER" id="PTHR13767:SF2">
    <property type="entry name" value="PSEUDOURIDYLATE SYNTHASE TRUB1"/>
    <property type="match status" value="1"/>
</dbReference>
<dbReference type="HAMAP" id="MF_01080">
    <property type="entry name" value="TruB_bact"/>
    <property type="match status" value="1"/>
</dbReference>
<dbReference type="CDD" id="cd02573">
    <property type="entry name" value="PseudoU_synth_EcTruB"/>
    <property type="match status" value="1"/>
</dbReference>
<feature type="active site" description="Nucleophile" evidence="5">
    <location>
        <position position="48"/>
    </location>
</feature>
<dbReference type="EMBL" id="JBHLZN010000002">
    <property type="protein sequence ID" value="MFB9886642.1"/>
    <property type="molecule type" value="Genomic_DNA"/>
</dbReference>
<protein>
    <recommendedName>
        <fullName evidence="5">tRNA pseudouridine synthase B</fullName>
        <ecNumber evidence="5">5.4.99.25</ecNumber>
    </recommendedName>
    <alternativeName>
        <fullName evidence="5">tRNA pseudouridine(55) synthase</fullName>
        <shortName evidence="5">Psi55 synthase</shortName>
    </alternativeName>
    <alternativeName>
        <fullName evidence="5">tRNA pseudouridylate synthase</fullName>
    </alternativeName>
    <alternativeName>
        <fullName evidence="5">tRNA-uridine isomerase</fullName>
    </alternativeName>
</protein>
<comment type="function">
    <text evidence="5">Responsible for synthesis of pseudouridine from uracil-55 in the psi GC loop of transfer RNAs.</text>
</comment>
<dbReference type="InterPro" id="IPR015240">
    <property type="entry name" value="tRNA_sdUridine_synth_fam1_C"/>
</dbReference>
<dbReference type="PANTHER" id="PTHR13767">
    <property type="entry name" value="TRNA-PSEUDOURIDINE SYNTHASE"/>
    <property type="match status" value="1"/>
</dbReference>
<comment type="caution">
    <text evidence="9">The sequence shown here is derived from an EMBL/GenBank/DDBJ whole genome shotgun (WGS) entry which is preliminary data.</text>
</comment>
<dbReference type="Proteomes" id="UP001589628">
    <property type="component" value="Unassembled WGS sequence"/>
</dbReference>
<dbReference type="Gene3D" id="2.30.130.10">
    <property type="entry name" value="PUA domain"/>
    <property type="match status" value="1"/>
</dbReference>
<evidence type="ECO:0000313" key="10">
    <source>
        <dbReference type="Proteomes" id="UP001589628"/>
    </source>
</evidence>
<dbReference type="InterPro" id="IPR032819">
    <property type="entry name" value="TruB_C"/>
</dbReference>
<dbReference type="Pfam" id="PF16198">
    <property type="entry name" value="TruB_C_2"/>
    <property type="match status" value="1"/>
</dbReference>
<evidence type="ECO:0000256" key="5">
    <source>
        <dbReference type="HAMAP-Rule" id="MF_01080"/>
    </source>
</evidence>
<dbReference type="InterPro" id="IPR020103">
    <property type="entry name" value="PsdUridine_synth_cat_dom_sf"/>
</dbReference>
<evidence type="ECO:0000256" key="1">
    <source>
        <dbReference type="ARBA" id="ARBA00000385"/>
    </source>
</evidence>
<proteinExistence type="inferred from homology"/>
<sequence>MSKAGNYWREVHGILVLDKPQGMTSNQALQKVRHLFRAAKAGHTGALDPLATGVLPLCFGEATKYSQLLLDADKAYQTRGRLGITTETADAEGEVLQRLPVPSISAVELEQVLAQFRGDIEQLPPLYSALKVDGQPLYKLARAGKQVDMESKRRQVHIGELQLLEQGADYLDLQVSCSKGTYIRSLVADIGQALGCGAHVEVLRRTQAGCFTLPQAWTLQQLQDLVEQDPSLAALEACLLPLETAVLHLDAVQLSAADAERLLQGQRLRIPDLTPQERVRLLGAQQRFLGLGEVLPGGVIQPRRLVRTS</sequence>
<dbReference type="Gene3D" id="3.30.2350.10">
    <property type="entry name" value="Pseudouridine synthase"/>
    <property type="match status" value="1"/>
</dbReference>
<dbReference type="NCBIfam" id="TIGR00431">
    <property type="entry name" value="TruB"/>
    <property type="match status" value="1"/>
</dbReference>
<dbReference type="CDD" id="cd21152">
    <property type="entry name" value="PUA_TruB_bacterial"/>
    <property type="match status" value="1"/>
</dbReference>
<dbReference type="RefSeq" id="WP_027312068.1">
    <property type="nucleotide sequence ID" value="NZ_JBHLZN010000002.1"/>
</dbReference>
<feature type="domain" description="tRNA pseudouridine synthase II TruB subfamily 1 C-terminal" evidence="7">
    <location>
        <begin position="251"/>
        <end position="306"/>
    </location>
</feature>
<evidence type="ECO:0000259" key="8">
    <source>
        <dbReference type="Pfam" id="PF16198"/>
    </source>
</evidence>
<evidence type="ECO:0000313" key="9">
    <source>
        <dbReference type="EMBL" id="MFB9886642.1"/>
    </source>
</evidence>
<keyword evidence="4 5" id="KW-0413">Isomerase</keyword>
<dbReference type="InterPro" id="IPR002501">
    <property type="entry name" value="PsdUridine_synth_N"/>
</dbReference>
<evidence type="ECO:0000259" key="6">
    <source>
        <dbReference type="Pfam" id="PF01509"/>
    </source>
</evidence>
<dbReference type="Pfam" id="PF01509">
    <property type="entry name" value="TruB_N"/>
    <property type="match status" value="1"/>
</dbReference>
<reference evidence="9 10" key="1">
    <citation type="submission" date="2024-09" db="EMBL/GenBank/DDBJ databases">
        <authorList>
            <person name="Sun Q."/>
            <person name="Mori K."/>
        </authorList>
    </citation>
    <scope>NUCLEOTIDE SEQUENCE [LARGE SCALE GENOMIC DNA]</scope>
    <source>
        <strain evidence="9 10">ATCC 51285</strain>
    </source>
</reference>
<evidence type="ECO:0000256" key="2">
    <source>
        <dbReference type="ARBA" id="ARBA00005642"/>
    </source>
</evidence>
<comment type="catalytic activity">
    <reaction evidence="1 5">
        <text>uridine(55) in tRNA = pseudouridine(55) in tRNA</text>
        <dbReference type="Rhea" id="RHEA:42532"/>
        <dbReference type="Rhea" id="RHEA-COMP:10101"/>
        <dbReference type="Rhea" id="RHEA-COMP:10102"/>
        <dbReference type="ChEBI" id="CHEBI:65314"/>
        <dbReference type="ChEBI" id="CHEBI:65315"/>
        <dbReference type="EC" id="5.4.99.25"/>
    </reaction>
</comment>
<dbReference type="InterPro" id="IPR014780">
    <property type="entry name" value="tRNA_psdUridine_synth_TruB"/>
</dbReference>
<evidence type="ECO:0000256" key="3">
    <source>
        <dbReference type="ARBA" id="ARBA00022694"/>
    </source>
</evidence>
<keyword evidence="3 5" id="KW-0819">tRNA processing</keyword>
<feature type="domain" description="Pseudouridine synthase II N-terminal" evidence="6">
    <location>
        <begin position="33"/>
        <end position="183"/>
    </location>
</feature>
<accession>A0ABV5ZBH8</accession>
<dbReference type="SUPFAM" id="SSF88697">
    <property type="entry name" value="PUA domain-like"/>
    <property type="match status" value="1"/>
</dbReference>
<evidence type="ECO:0000259" key="7">
    <source>
        <dbReference type="Pfam" id="PF09157"/>
    </source>
</evidence>
<dbReference type="InterPro" id="IPR015947">
    <property type="entry name" value="PUA-like_sf"/>
</dbReference>
<comment type="similarity">
    <text evidence="2 5">Belongs to the pseudouridine synthase TruB family. Type 1 subfamily.</text>
</comment>
<keyword evidence="10" id="KW-1185">Reference proteome</keyword>